<gene>
    <name evidence="11" type="ORF">S01H1_15639</name>
</gene>
<accession>X0S1N4</accession>
<dbReference type="GO" id="GO:0046872">
    <property type="term" value="F:metal ion binding"/>
    <property type="evidence" value="ECO:0007669"/>
    <property type="project" value="UniProtKB-KW"/>
</dbReference>
<dbReference type="PANTHER" id="PTHR10359:SF18">
    <property type="entry name" value="ENDONUCLEASE III"/>
    <property type="match status" value="1"/>
</dbReference>
<feature type="non-terminal residue" evidence="11">
    <location>
        <position position="165"/>
    </location>
</feature>
<keyword evidence="3" id="KW-0479">Metal-binding</keyword>
<evidence type="ECO:0000256" key="3">
    <source>
        <dbReference type="ARBA" id="ARBA00022723"/>
    </source>
</evidence>
<keyword evidence="2" id="KW-0004">4Fe-4S</keyword>
<dbReference type="Gene3D" id="1.10.340.30">
    <property type="entry name" value="Hypothetical protein, domain 2"/>
    <property type="match status" value="1"/>
</dbReference>
<keyword evidence="5" id="KW-0378">Hydrolase</keyword>
<dbReference type="CDD" id="cd00056">
    <property type="entry name" value="ENDO3c"/>
    <property type="match status" value="1"/>
</dbReference>
<dbReference type="EMBL" id="BARS01008172">
    <property type="protein sequence ID" value="GAF74963.1"/>
    <property type="molecule type" value="Genomic_DNA"/>
</dbReference>
<evidence type="ECO:0000256" key="5">
    <source>
        <dbReference type="ARBA" id="ARBA00022801"/>
    </source>
</evidence>
<evidence type="ECO:0000256" key="8">
    <source>
        <dbReference type="ARBA" id="ARBA00023204"/>
    </source>
</evidence>
<comment type="similarity">
    <text evidence="1">Belongs to the Nth/MutY family.</text>
</comment>
<comment type="caution">
    <text evidence="11">The sequence shown here is derived from an EMBL/GenBank/DDBJ whole genome shotgun (WGS) entry which is preliminary data.</text>
</comment>
<dbReference type="PIRSF" id="PIRSF001435">
    <property type="entry name" value="Nth"/>
    <property type="match status" value="1"/>
</dbReference>
<dbReference type="SUPFAM" id="SSF48150">
    <property type="entry name" value="DNA-glycosylase"/>
    <property type="match status" value="1"/>
</dbReference>
<organism evidence="11">
    <name type="scientific">marine sediment metagenome</name>
    <dbReference type="NCBI Taxonomy" id="412755"/>
    <lineage>
        <taxon>unclassified sequences</taxon>
        <taxon>metagenomes</taxon>
        <taxon>ecological metagenomes</taxon>
    </lineage>
</organism>
<evidence type="ECO:0000313" key="11">
    <source>
        <dbReference type="EMBL" id="GAF74963.1"/>
    </source>
</evidence>
<protein>
    <recommendedName>
        <fullName evidence="10">HhH-GPD domain-containing protein</fullName>
    </recommendedName>
</protein>
<evidence type="ECO:0000256" key="2">
    <source>
        <dbReference type="ARBA" id="ARBA00022485"/>
    </source>
</evidence>
<dbReference type="InterPro" id="IPR004036">
    <property type="entry name" value="Endonuclease-III-like_CS2"/>
</dbReference>
<reference evidence="11" key="1">
    <citation type="journal article" date="2014" name="Front. Microbiol.">
        <title>High frequency of phylogenetically diverse reductive dehalogenase-homologous genes in deep subseafloor sedimentary metagenomes.</title>
        <authorList>
            <person name="Kawai M."/>
            <person name="Futagami T."/>
            <person name="Toyoda A."/>
            <person name="Takaki Y."/>
            <person name="Nishi S."/>
            <person name="Hori S."/>
            <person name="Arai W."/>
            <person name="Tsubouchi T."/>
            <person name="Morono Y."/>
            <person name="Uchiyama I."/>
            <person name="Ito T."/>
            <person name="Fujiyama A."/>
            <person name="Inagaki F."/>
            <person name="Takami H."/>
        </authorList>
    </citation>
    <scope>NUCLEOTIDE SEQUENCE</scope>
    <source>
        <strain evidence="11">Expedition CK06-06</strain>
    </source>
</reference>
<sequence>MSRPTVEKELDTALARKAARIRRTLDRLYPDVKPPGPHPRPYQLLVSVVLSAQCTDKRVAAVRPALFARAATPEAMVELSISEIEKIIRPLGLSERKSRAISMLSKLLLERHGGQVPRSYPELQALPGVGRKSAGIMMSEGFGLDAFPVDTHIHRLAARWGLSSG</sequence>
<evidence type="ECO:0000259" key="10">
    <source>
        <dbReference type="SMART" id="SM00478"/>
    </source>
</evidence>
<dbReference type="Pfam" id="PF00633">
    <property type="entry name" value="HHH"/>
    <property type="match status" value="1"/>
</dbReference>
<dbReference type="PROSITE" id="PS01155">
    <property type="entry name" value="ENDONUCLEASE_III_2"/>
    <property type="match status" value="1"/>
</dbReference>
<dbReference type="GO" id="GO:0051539">
    <property type="term" value="F:4 iron, 4 sulfur cluster binding"/>
    <property type="evidence" value="ECO:0007669"/>
    <property type="project" value="UniProtKB-KW"/>
</dbReference>
<evidence type="ECO:0000256" key="4">
    <source>
        <dbReference type="ARBA" id="ARBA00022763"/>
    </source>
</evidence>
<evidence type="ECO:0000256" key="1">
    <source>
        <dbReference type="ARBA" id="ARBA00008343"/>
    </source>
</evidence>
<dbReference type="InterPro" id="IPR000445">
    <property type="entry name" value="HhH_motif"/>
</dbReference>
<dbReference type="AlphaFoldDB" id="X0S1N4"/>
<feature type="domain" description="HhH-GPD" evidence="10">
    <location>
        <begin position="50"/>
        <end position="165"/>
    </location>
</feature>
<keyword evidence="9" id="KW-0326">Glycosidase</keyword>
<dbReference type="GO" id="GO:0003677">
    <property type="term" value="F:DNA binding"/>
    <property type="evidence" value="ECO:0007669"/>
    <property type="project" value="InterPro"/>
</dbReference>
<evidence type="ECO:0000256" key="9">
    <source>
        <dbReference type="ARBA" id="ARBA00023295"/>
    </source>
</evidence>
<keyword evidence="7" id="KW-0411">Iron-sulfur</keyword>
<dbReference type="GO" id="GO:0006285">
    <property type="term" value="P:base-excision repair, AP site formation"/>
    <property type="evidence" value="ECO:0007669"/>
    <property type="project" value="TreeGrafter"/>
</dbReference>
<keyword evidence="8" id="KW-0234">DNA repair</keyword>
<proteinExistence type="inferred from homology"/>
<dbReference type="InterPro" id="IPR011257">
    <property type="entry name" value="DNA_glycosylase"/>
</dbReference>
<evidence type="ECO:0000256" key="7">
    <source>
        <dbReference type="ARBA" id="ARBA00023014"/>
    </source>
</evidence>
<keyword evidence="6" id="KW-0408">Iron</keyword>
<keyword evidence="4" id="KW-0227">DNA damage</keyword>
<evidence type="ECO:0000256" key="6">
    <source>
        <dbReference type="ARBA" id="ARBA00023004"/>
    </source>
</evidence>
<dbReference type="InterPro" id="IPR003265">
    <property type="entry name" value="HhH-GPD_domain"/>
</dbReference>
<dbReference type="FunFam" id="1.10.340.30:FF:000001">
    <property type="entry name" value="Endonuclease III"/>
    <property type="match status" value="1"/>
</dbReference>
<name>X0S1N4_9ZZZZ</name>
<dbReference type="Pfam" id="PF00730">
    <property type="entry name" value="HhH-GPD"/>
    <property type="match status" value="1"/>
</dbReference>
<dbReference type="GO" id="GO:0019104">
    <property type="term" value="F:DNA N-glycosylase activity"/>
    <property type="evidence" value="ECO:0007669"/>
    <property type="project" value="TreeGrafter"/>
</dbReference>
<dbReference type="SMART" id="SM00478">
    <property type="entry name" value="ENDO3c"/>
    <property type="match status" value="1"/>
</dbReference>
<dbReference type="PANTHER" id="PTHR10359">
    <property type="entry name" value="A/G-SPECIFIC ADENINE GLYCOSYLASE/ENDONUCLEASE III"/>
    <property type="match status" value="1"/>
</dbReference>